<gene>
    <name evidence="7" type="ORF">FE785_08590</name>
</gene>
<sequence>MARQVCQNCQRPEKTCLCGFVSLIDNDIEVGILQHPDETFNAKGTAVIARLSLKNYRYWVGENLEQEKQEGLKNAKAFLNWLALPEPVYLLYPPTEADLPEVELVSTEKLIGMNQPFRLLVIDASWRKSFKILQLNKVLQSLPRILLEPKSPSNYRIRKQKNVDSLSTVEAVYELLAELENNETKYQPLLDAFEAMQQQQLSFRKE</sequence>
<dbReference type="InterPro" id="IPR039262">
    <property type="entry name" value="DTWD2/TAPT"/>
</dbReference>
<dbReference type="OrthoDB" id="268835at2"/>
<protein>
    <recommendedName>
        <fullName evidence="1">tRNA-uridine aminocarboxypropyltransferase</fullName>
        <ecNumber evidence="1">2.5.1.25</ecNumber>
    </recommendedName>
</protein>
<dbReference type="GO" id="GO:0016432">
    <property type="term" value="F:tRNA-uridine aminocarboxypropyltransferase activity"/>
    <property type="evidence" value="ECO:0007669"/>
    <property type="project" value="UniProtKB-EC"/>
</dbReference>
<evidence type="ECO:0000259" key="6">
    <source>
        <dbReference type="SMART" id="SM01144"/>
    </source>
</evidence>
<dbReference type="EC" id="2.5.1.25" evidence="1"/>
<comment type="similarity">
    <text evidence="5">Belongs to the TDD superfamily. DTWD2 family.</text>
</comment>
<keyword evidence="2" id="KW-0808">Transferase</keyword>
<evidence type="ECO:0000256" key="2">
    <source>
        <dbReference type="ARBA" id="ARBA00022679"/>
    </source>
</evidence>
<dbReference type="PANTHER" id="PTHR21392:SF0">
    <property type="entry name" value="TRNA-URIDINE AMINOCARBOXYPROPYLTRANSFERASE 2"/>
    <property type="match status" value="1"/>
</dbReference>
<evidence type="ECO:0000256" key="5">
    <source>
        <dbReference type="ARBA" id="ARBA00034489"/>
    </source>
</evidence>
<proteinExistence type="inferred from homology"/>
<dbReference type="EMBL" id="CP040602">
    <property type="protein sequence ID" value="QCU90684.1"/>
    <property type="molecule type" value="Genomic_DNA"/>
</dbReference>
<keyword evidence="4" id="KW-0819">tRNA processing</keyword>
<dbReference type="GO" id="GO:0008033">
    <property type="term" value="P:tRNA processing"/>
    <property type="evidence" value="ECO:0007669"/>
    <property type="project" value="UniProtKB-KW"/>
</dbReference>
<dbReference type="KEGG" id="thig:FE785_08590"/>
<dbReference type="Pfam" id="PF03942">
    <property type="entry name" value="DTW"/>
    <property type="match status" value="1"/>
</dbReference>
<evidence type="ECO:0000256" key="1">
    <source>
        <dbReference type="ARBA" id="ARBA00012386"/>
    </source>
</evidence>
<evidence type="ECO:0000313" key="8">
    <source>
        <dbReference type="Proteomes" id="UP000304864"/>
    </source>
</evidence>
<keyword evidence="8" id="KW-1185">Reference proteome</keyword>
<evidence type="ECO:0000256" key="4">
    <source>
        <dbReference type="ARBA" id="ARBA00022694"/>
    </source>
</evidence>
<keyword evidence="3" id="KW-0949">S-adenosyl-L-methionine</keyword>
<evidence type="ECO:0000313" key="7">
    <source>
        <dbReference type="EMBL" id="QCU90684.1"/>
    </source>
</evidence>
<dbReference type="AlphaFoldDB" id="A0A4P9K6H7"/>
<dbReference type="InterPro" id="IPR005636">
    <property type="entry name" value="DTW"/>
</dbReference>
<reference evidence="7 8" key="1">
    <citation type="submission" date="2019-05" db="EMBL/GenBank/DDBJ databases">
        <title>Thiomicrorhabdus sediminis sp. nov, a novel sulfur-oxidizing bacterium isolated from coastal sediment.</title>
        <authorList>
            <person name="Liu X."/>
        </authorList>
    </citation>
    <scope>NUCLEOTIDE SEQUENCE [LARGE SCALE GENOMIC DNA]</scope>
    <source>
        <strain evidence="7 8">G1</strain>
    </source>
</reference>
<accession>A0A4P9K6H7</accession>
<dbReference type="Proteomes" id="UP000304864">
    <property type="component" value="Chromosome"/>
</dbReference>
<dbReference type="PANTHER" id="PTHR21392">
    <property type="entry name" value="TRNA-URIDINE AMINOCARBOXYPROPYLTRANSFERASE 2"/>
    <property type="match status" value="1"/>
</dbReference>
<dbReference type="SMART" id="SM01144">
    <property type="entry name" value="DTW"/>
    <property type="match status" value="1"/>
</dbReference>
<organism evidence="7 8">
    <name type="scientific">Thiomicrorhabdus sediminis</name>
    <dbReference type="NCBI Taxonomy" id="2580412"/>
    <lineage>
        <taxon>Bacteria</taxon>
        <taxon>Pseudomonadati</taxon>
        <taxon>Pseudomonadota</taxon>
        <taxon>Gammaproteobacteria</taxon>
        <taxon>Thiotrichales</taxon>
        <taxon>Piscirickettsiaceae</taxon>
        <taxon>Thiomicrorhabdus</taxon>
    </lineage>
</organism>
<name>A0A4P9K6H7_9GAMM</name>
<evidence type="ECO:0000256" key="3">
    <source>
        <dbReference type="ARBA" id="ARBA00022691"/>
    </source>
</evidence>
<dbReference type="RefSeq" id="WP_138565358.1">
    <property type="nucleotide sequence ID" value="NZ_CP040602.1"/>
</dbReference>
<feature type="domain" description="DTW" evidence="6">
    <location>
        <begin position="2"/>
        <end position="205"/>
    </location>
</feature>